<proteinExistence type="predicted"/>
<reference evidence="1" key="1">
    <citation type="submission" date="2016-10" db="EMBL/GenBank/DDBJ databases">
        <title>Sequence of Gallionella enrichment culture.</title>
        <authorList>
            <person name="Poehlein A."/>
            <person name="Muehling M."/>
            <person name="Daniel R."/>
        </authorList>
    </citation>
    <scope>NUCLEOTIDE SEQUENCE</scope>
</reference>
<dbReference type="EMBL" id="MLJW01003194">
    <property type="protein sequence ID" value="OIQ72623.1"/>
    <property type="molecule type" value="Genomic_DNA"/>
</dbReference>
<name>A0A1J5PXT3_9ZZZZ</name>
<dbReference type="AlphaFoldDB" id="A0A1J5PXT3"/>
<organism evidence="1">
    <name type="scientific">mine drainage metagenome</name>
    <dbReference type="NCBI Taxonomy" id="410659"/>
    <lineage>
        <taxon>unclassified sequences</taxon>
        <taxon>metagenomes</taxon>
        <taxon>ecological metagenomes</taxon>
    </lineage>
</organism>
<sequence>MVQELLDVGSGLGERGKARRQHGICRALAQGVEGMFDMPRQLGDGQQAHRGRAAGQLVRSGHRVVADRLFRIVQPGVDFAGEVARELVGLRQIDGVERRGNAQVADDLVGRIVFFHRRGGGERGGRVARHGSLESLHVQLFHLHGSASFGRLRVLGSLG</sequence>
<protein>
    <submittedName>
        <fullName evidence="1">Uncharacterized protein</fullName>
    </submittedName>
</protein>
<gene>
    <name evidence="1" type="ORF">GALL_457480</name>
</gene>
<evidence type="ECO:0000313" key="1">
    <source>
        <dbReference type="EMBL" id="OIQ72623.1"/>
    </source>
</evidence>
<comment type="caution">
    <text evidence="1">The sequence shown here is derived from an EMBL/GenBank/DDBJ whole genome shotgun (WGS) entry which is preliminary data.</text>
</comment>
<accession>A0A1J5PXT3</accession>